<sequence length="427" mass="47950">MIIHTVQPGETLRSIAQRYGVLAQQLLRDNGIPAGESLVPGQTLVVLHPDLLHTVQPGDTLHAIARAYDVTVNELYRNNPGLVLQNQIFPGETLVIRYDQRRMGALYTGGYAYPTVDLELLRQTLPYMSYLMPFTYELTEEGGLRPPEDAPLVELALQMGVSPLLHLSNLREPYGFDSDVAHLVLADPSLQERLVEEVLSAIEQRGYLGVDLDFENIYGVDRLRYPQLIRRLHDRLSPYGYEVLVALAAKTSDSAAGPLVEGHDYQAVGEAADMVLLMTYEWGYREGPPMAVAPIGSVREVLDYAVTRIPPGKLLLGIPNYGYDWPLPFAAGETQARSLSNPQAVELARQAGVAIQYDSAAQAPWFRYWSGDTEHEVWFEDAKSIRAKLELVGEYGLRGVGYWNLMRPFPQNWRVLNALYEIEQRHF</sequence>
<accession>A0A9D1WPY8</accession>
<gene>
    <name evidence="5" type="ORF">H9736_01905</name>
</gene>
<dbReference type="InterPro" id="IPR001223">
    <property type="entry name" value="Glyco_hydro18_cat"/>
</dbReference>
<reference evidence="5" key="2">
    <citation type="submission" date="2021-04" db="EMBL/GenBank/DDBJ databases">
        <authorList>
            <person name="Gilroy R."/>
        </authorList>
    </citation>
    <scope>NUCLEOTIDE SEQUENCE</scope>
    <source>
        <strain evidence="5">CHK188-5543</strain>
    </source>
</reference>
<dbReference type="PROSITE" id="PS51782">
    <property type="entry name" value="LYSM"/>
    <property type="match status" value="2"/>
</dbReference>
<evidence type="ECO:0000313" key="6">
    <source>
        <dbReference type="Proteomes" id="UP000886800"/>
    </source>
</evidence>
<dbReference type="PANTHER" id="PTHR46066">
    <property type="entry name" value="CHITINASE DOMAIN-CONTAINING PROTEIN 1 FAMILY MEMBER"/>
    <property type="match status" value="1"/>
</dbReference>
<evidence type="ECO:0000256" key="1">
    <source>
        <dbReference type="ARBA" id="ARBA00022801"/>
    </source>
</evidence>
<evidence type="ECO:0000256" key="2">
    <source>
        <dbReference type="ARBA" id="ARBA00023295"/>
    </source>
</evidence>
<dbReference type="SUPFAM" id="SSF54106">
    <property type="entry name" value="LysM domain"/>
    <property type="match status" value="2"/>
</dbReference>
<dbReference type="Gene3D" id="3.10.50.10">
    <property type="match status" value="1"/>
</dbReference>
<comment type="caution">
    <text evidence="5">The sequence shown here is derived from an EMBL/GenBank/DDBJ whole genome shotgun (WGS) entry which is preliminary data.</text>
</comment>
<feature type="domain" description="GH18" evidence="4">
    <location>
        <begin position="101"/>
        <end position="426"/>
    </location>
</feature>
<evidence type="ECO:0000259" key="4">
    <source>
        <dbReference type="PROSITE" id="PS51910"/>
    </source>
</evidence>
<dbReference type="EMBL" id="DXES01000039">
    <property type="protein sequence ID" value="HIX64983.1"/>
    <property type="molecule type" value="Genomic_DNA"/>
</dbReference>
<dbReference type="GO" id="GO:0070492">
    <property type="term" value="F:oligosaccharide binding"/>
    <property type="evidence" value="ECO:0007669"/>
    <property type="project" value="TreeGrafter"/>
</dbReference>
<dbReference type="GO" id="GO:0016798">
    <property type="term" value="F:hydrolase activity, acting on glycosyl bonds"/>
    <property type="evidence" value="ECO:0007669"/>
    <property type="project" value="UniProtKB-KW"/>
</dbReference>
<proteinExistence type="predicted"/>
<dbReference type="PANTHER" id="PTHR46066:SF2">
    <property type="entry name" value="CHITINASE DOMAIN-CONTAINING PROTEIN 1"/>
    <property type="match status" value="1"/>
</dbReference>
<protein>
    <submittedName>
        <fullName evidence="5">LysM peptidoglycan-binding domain-containing protein</fullName>
    </submittedName>
</protein>
<dbReference type="Gene3D" id="3.20.20.80">
    <property type="entry name" value="Glycosidases"/>
    <property type="match status" value="1"/>
</dbReference>
<dbReference type="CDD" id="cd00118">
    <property type="entry name" value="LysM"/>
    <property type="match status" value="2"/>
</dbReference>
<feature type="domain" description="LysM" evidence="3">
    <location>
        <begin position="51"/>
        <end position="96"/>
    </location>
</feature>
<dbReference type="CDD" id="cd02874">
    <property type="entry name" value="GH18_CFLE_spore_hydrolase"/>
    <property type="match status" value="1"/>
</dbReference>
<reference evidence="5" key="1">
    <citation type="journal article" date="2021" name="PeerJ">
        <title>Extensive microbial diversity within the chicken gut microbiome revealed by metagenomics and culture.</title>
        <authorList>
            <person name="Gilroy R."/>
            <person name="Ravi A."/>
            <person name="Getino M."/>
            <person name="Pursley I."/>
            <person name="Horton D.L."/>
            <person name="Alikhan N.F."/>
            <person name="Baker D."/>
            <person name="Gharbi K."/>
            <person name="Hall N."/>
            <person name="Watson M."/>
            <person name="Adriaenssens E.M."/>
            <person name="Foster-Nyarko E."/>
            <person name="Jarju S."/>
            <person name="Secka A."/>
            <person name="Antonio M."/>
            <person name="Oren A."/>
            <person name="Chaudhuri R.R."/>
            <person name="La Ragione R."/>
            <person name="Hildebrand F."/>
            <person name="Pallen M.J."/>
        </authorList>
    </citation>
    <scope>NUCLEOTIDE SEQUENCE</scope>
    <source>
        <strain evidence="5">CHK188-5543</strain>
    </source>
</reference>
<dbReference type="Gene3D" id="3.10.350.10">
    <property type="entry name" value="LysM domain"/>
    <property type="match status" value="2"/>
</dbReference>
<keyword evidence="2" id="KW-0326">Glycosidase</keyword>
<dbReference type="Pfam" id="PF00704">
    <property type="entry name" value="Glyco_hydro_18"/>
    <property type="match status" value="1"/>
</dbReference>
<name>A0A9D1WPY8_9FIRM</name>
<dbReference type="InterPro" id="IPR018392">
    <property type="entry name" value="LysM"/>
</dbReference>
<evidence type="ECO:0000313" key="5">
    <source>
        <dbReference type="EMBL" id="HIX64983.1"/>
    </source>
</evidence>
<dbReference type="GO" id="GO:0012505">
    <property type="term" value="C:endomembrane system"/>
    <property type="evidence" value="ECO:0007669"/>
    <property type="project" value="TreeGrafter"/>
</dbReference>
<dbReference type="AlphaFoldDB" id="A0A9D1WPY8"/>
<dbReference type="InterPro" id="IPR036779">
    <property type="entry name" value="LysM_dom_sf"/>
</dbReference>
<dbReference type="SMART" id="SM00257">
    <property type="entry name" value="LysM"/>
    <property type="match status" value="2"/>
</dbReference>
<evidence type="ECO:0000259" key="3">
    <source>
        <dbReference type="PROSITE" id="PS51782"/>
    </source>
</evidence>
<dbReference type="Proteomes" id="UP000886800">
    <property type="component" value="Unassembled WGS sequence"/>
</dbReference>
<dbReference type="InterPro" id="IPR041704">
    <property type="entry name" value="CFLE_GH18"/>
</dbReference>
<keyword evidence="1" id="KW-0378">Hydrolase</keyword>
<dbReference type="InterPro" id="IPR011583">
    <property type="entry name" value="Chitinase_II/V-like_cat"/>
</dbReference>
<dbReference type="GO" id="GO:0005975">
    <property type="term" value="P:carbohydrate metabolic process"/>
    <property type="evidence" value="ECO:0007669"/>
    <property type="project" value="InterPro"/>
</dbReference>
<dbReference type="SUPFAM" id="SSF51445">
    <property type="entry name" value="(Trans)glycosidases"/>
    <property type="match status" value="1"/>
</dbReference>
<feature type="domain" description="LysM" evidence="3">
    <location>
        <begin position="2"/>
        <end position="46"/>
    </location>
</feature>
<dbReference type="GO" id="GO:0008061">
    <property type="term" value="F:chitin binding"/>
    <property type="evidence" value="ECO:0007669"/>
    <property type="project" value="InterPro"/>
</dbReference>
<dbReference type="InterPro" id="IPR029070">
    <property type="entry name" value="Chitinase_insertion_sf"/>
</dbReference>
<dbReference type="SMART" id="SM00636">
    <property type="entry name" value="Glyco_18"/>
    <property type="match status" value="1"/>
</dbReference>
<dbReference type="PROSITE" id="PS51910">
    <property type="entry name" value="GH18_2"/>
    <property type="match status" value="1"/>
</dbReference>
<organism evidence="5 6">
    <name type="scientific">Candidatus Anaerotruncus excrementipullorum</name>
    <dbReference type="NCBI Taxonomy" id="2838465"/>
    <lineage>
        <taxon>Bacteria</taxon>
        <taxon>Bacillati</taxon>
        <taxon>Bacillota</taxon>
        <taxon>Clostridia</taxon>
        <taxon>Eubacteriales</taxon>
        <taxon>Oscillospiraceae</taxon>
        <taxon>Anaerotruncus</taxon>
    </lineage>
</organism>
<dbReference type="Pfam" id="PF01476">
    <property type="entry name" value="LysM"/>
    <property type="match status" value="2"/>
</dbReference>
<dbReference type="InterPro" id="IPR017853">
    <property type="entry name" value="GH"/>
</dbReference>